<gene>
    <name evidence="1" type="ORF">THITH_08330</name>
</gene>
<reference evidence="1 2" key="1">
    <citation type="submission" date="2013-12" db="EMBL/GenBank/DDBJ databases">
        <authorList>
            <consortium name="DOE Joint Genome Institute"/>
            <person name="Muyzer G."/>
            <person name="Huntemann M."/>
            <person name="Han J."/>
            <person name="Chen A."/>
            <person name="Kyrpides N."/>
            <person name="Mavromatis K."/>
            <person name="Markowitz V."/>
            <person name="Palaniappan K."/>
            <person name="Ivanova N."/>
            <person name="Schaumberg A."/>
            <person name="Pati A."/>
            <person name="Liolios K."/>
            <person name="Nordberg H.P."/>
            <person name="Cantor M.N."/>
            <person name="Hua S.X."/>
            <person name="Woyke T."/>
        </authorList>
    </citation>
    <scope>NUCLEOTIDE SEQUENCE [LARGE SCALE GENOMIC DNA]</scope>
    <source>
        <strain evidence="1 2">ARh 1</strain>
    </source>
</reference>
<accession>W0DN92</accession>
<dbReference type="Proteomes" id="UP000005289">
    <property type="component" value="Chromosome"/>
</dbReference>
<dbReference type="HOGENOM" id="CLU_2902918_0_0_6"/>
<organism evidence="1 2">
    <name type="scientific">Thioalkalivibrio paradoxus ARh 1</name>
    <dbReference type="NCBI Taxonomy" id="713585"/>
    <lineage>
        <taxon>Bacteria</taxon>
        <taxon>Pseudomonadati</taxon>
        <taxon>Pseudomonadota</taxon>
        <taxon>Gammaproteobacteria</taxon>
        <taxon>Chromatiales</taxon>
        <taxon>Ectothiorhodospiraceae</taxon>
        <taxon>Thioalkalivibrio</taxon>
    </lineage>
</organism>
<protein>
    <submittedName>
        <fullName evidence="1">Uncharacterized protein</fullName>
    </submittedName>
</protein>
<evidence type="ECO:0000313" key="2">
    <source>
        <dbReference type="Proteomes" id="UP000005289"/>
    </source>
</evidence>
<sequence length="62" mass="6295">MPAVLSIGSGTQRFLHAFCQPGLEAVAVFRELALIRVTGNSLSDVGGYSLVVSDPAGSGTSS</sequence>
<keyword evidence="2" id="KW-1185">Reference proteome</keyword>
<dbReference type="STRING" id="713585.THITH_08330"/>
<dbReference type="EMBL" id="CP007029">
    <property type="protein sequence ID" value="AHF00065.1"/>
    <property type="molecule type" value="Genomic_DNA"/>
</dbReference>
<dbReference type="KEGG" id="tti:THITH_08330"/>
<evidence type="ECO:0000313" key="1">
    <source>
        <dbReference type="EMBL" id="AHF00065.1"/>
    </source>
</evidence>
<dbReference type="AlphaFoldDB" id="W0DN92"/>
<name>W0DN92_9GAMM</name>
<proteinExistence type="predicted"/>